<comment type="function">
    <text evidence="2 12">Activation of anaerobic ribonucleoside-triphosphate reductase under anaerobic conditions by generation of an organic free radical, using S-adenosylmethionine and reduced flavodoxin as cosubstrates to produce 5'-deoxy-adenosine.</text>
</comment>
<keyword evidence="10" id="KW-0411">Iron-sulfur</keyword>
<evidence type="ECO:0000256" key="12">
    <source>
        <dbReference type="PIRNR" id="PIRNR000368"/>
    </source>
</evidence>
<dbReference type="PROSITE" id="PS01087">
    <property type="entry name" value="RADICAL_ACTIVATING"/>
    <property type="match status" value="1"/>
</dbReference>
<evidence type="ECO:0000256" key="6">
    <source>
        <dbReference type="ARBA" id="ARBA00022691"/>
    </source>
</evidence>
<dbReference type="NCBIfam" id="TIGR02491">
    <property type="entry name" value="NrdG"/>
    <property type="match status" value="1"/>
</dbReference>
<dbReference type="GO" id="GO:0051539">
    <property type="term" value="F:4 iron, 4 sulfur cluster binding"/>
    <property type="evidence" value="ECO:0007669"/>
    <property type="project" value="UniProtKB-KW"/>
</dbReference>
<dbReference type="InterPro" id="IPR013785">
    <property type="entry name" value="Aldolase_TIM"/>
</dbReference>
<dbReference type="SFLD" id="SFLDG01063">
    <property type="entry name" value="activating_enzymes__group_1"/>
    <property type="match status" value="1"/>
</dbReference>
<proteinExistence type="inferred from homology"/>
<dbReference type="EC" id="1.97.1.-" evidence="12"/>
<dbReference type="AlphaFoldDB" id="A0A317G2P7"/>
<keyword evidence="5" id="KW-0004">4Fe-4S</keyword>
<evidence type="ECO:0000256" key="4">
    <source>
        <dbReference type="ARBA" id="ARBA00014281"/>
    </source>
</evidence>
<evidence type="ECO:0000256" key="10">
    <source>
        <dbReference type="ARBA" id="ARBA00023014"/>
    </source>
</evidence>
<evidence type="ECO:0000256" key="5">
    <source>
        <dbReference type="ARBA" id="ARBA00022485"/>
    </source>
</evidence>
<evidence type="ECO:0000256" key="2">
    <source>
        <dbReference type="ARBA" id="ARBA00003852"/>
    </source>
</evidence>
<evidence type="ECO:0000256" key="9">
    <source>
        <dbReference type="ARBA" id="ARBA00023004"/>
    </source>
</evidence>
<dbReference type="InterPro" id="IPR012837">
    <property type="entry name" value="NrdG"/>
</dbReference>
<evidence type="ECO:0000313" key="14">
    <source>
        <dbReference type="Proteomes" id="UP000245488"/>
    </source>
</evidence>
<dbReference type="SFLD" id="SFLDG01066">
    <property type="entry name" value="organic_radical-activating_enz"/>
    <property type="match status" value="1"/>
</dbReference>
<dbReference type="InterPro" id="IPR001989">
    <property type="entry name" value="Radical_activat_CS"/>
</dbReference>
<dbReference type="InterPro" id="IPR007197">
    <property type="entry name" value="rSAM"/>
</dbReference>
<dbReference type="SFLD" id="SFLDF00299">
    <property type="entry name" value="anaerobic_ribonucleoside-triph"/>
    <property type="match status" value="1"/>
</dbReference>
<keyword evidence="14" id="KW-1185">Reference proteome</keyword>
<sequence length="170" mass="18993">MITTMRIAGTIKHSLVNGPGIRFVVFFQGCIHHCKGCQNMDTWDPDGGESIEPDELIEMIRNTKHLDGVTLSGGDPFMQAQSAAYVAKACHDMGLSVWCYTGYTYEEIMEGKAPEGAVELLGETDVLVDGRFEIDLKSEECLYRGSTNQRLIDTKESIAKEYVCDWRQTD</sequence>
<dbReference type="Gene3D" id="3.20.20.70">
    <property type="entry name" value="Aldolase class I"/>
    <property type="match status" value="1"/>
</dbReference>
<dbReference type="PANTHER" id="PTHR30352:SF2">
    <property type="entry name" value="ANAEROBIC RIBONUCLEOSIDE-TRIPHOSPHATE REDUCTASE-ACTIVATING PROTEIN"/>
    <property type="match status" value="1"/>
</dbReference>
<comment type="similarity">
    <text evidence="3 12">Belongs to the organic radical-activating enzymes family.</text>
</comment>
<dbReference type="SUPFAM" id="SSF102114">
    <property type="entry name" value="Radical SAM enzymes"/>
    <property type="match status" value="1"/>
</dbReference>
<protein>
    <recommendedName>
        <fullName evidence="4 12">Anaerobic ribonucleoside-triphosphate reductase-activating protein</fullName>
        <ecNumber evidence="12">1.97.1.-</ecNumber>
    </recommendedName>
</protein>
<comment type="cofactor">
    <cofactor evidence="1">
        <name>[4Fe-4S] cluster</name>
        <dbReference type="ChEBI" id="CHEBI:49883"/>
    </cofactor>
</comment>
<keyword evidence="7" id="KW-0479">Metal-binding</keyword>
<evidence type="ECO:0000256" key="3">
    <source>
        <dbReference type="ARBA" id="ARBA00009777"/>
    </source>
</evidence>
<evidence type="ECO:0000256" key="11">
    <source>
        <dbReference type="ARBA" id="ARBA00047365"/>
    </source>
</evidence>
<dbReference type="GO" id="GO:0004748">
    <property type="term" value="F:ribonucleoside-diphosphate reductase activity, thioredoxin disulfide as acceptor"/>
    <property type="evidence" value="ECO:0007669"/>
    <property type="project" value="TreeGrafter"/>
</dbReference>
<dbReference type="InterPro" id="IPR034457">
    <property type="entry name" value="Organic_radical-activating"/>
</dbReference>
<comment type="catalytic activity">
    <reaction evidence="11">
        <text>glycyl-[protein] + reduced [flavodoxin] + S-adenosyl-L-methionine = glycin-2-yl radical-[protein] + semiquinone [flavodoxin] + 5'-deoxyadenosine + L-methionine + H(+)</text>
        <dbReference type="Rhea" id="RHEA:61976"/>
        <dbReference type="Rhea" id="RHEA-COMP:10622"/>
        <dbReference type="Rhea" id="RHEA-COMP:14480"/>
        <dbReference type="Rhea" id="RHEA-COMP:15993"/>
        <dbReference type="Rhea" id="RHEA-COMP:15994"/>
        <dbReference type="ChEBI" id="CHEBI:15378"/>
        <dbReference type="ChEBI" id="CHEBI:17319"/>
        <dbReference type="ChEBI" id="CHEBI:29947"/>
        <dbReference type="ChEBI" id="CHEBI:32722"/>
        <dbReference type="ChEBI" id="CHEBI:57618"/>
        <dbReference type="ChEBI" id="CHEBI:57844"/>
        <dbReference type="ChEBI" id="CHEBI:59789"/>
        <dbReference type="ChEBI" id="CHEBI:140311"/>
    </reaction>
</comment>
<accession>A0A317G2P7</accession>
<dbReference type="SFLD" id="SFLDS00029">
    <property type="entry name" value="Radical_SAM"/>
    <property type="match status" value="1"/>
</dbReference>
<dbReference type="EMBL" id="NXNG01000001">
    <property type="protein sequence ID" value="PWT27421.1"/>
    <property type="molecule type" value="Genomic_DNA"/>
</dbReference>
<gene>
    <name evidence="13" type="primary">nrdG</name>
    <name evidence="13" type="ORF">CPT75_10070</name>
</gene>
<keyword evidence="8 12" id="KW-0560">Oxidoreductase</keyword>
<evidence type="ECO:0000256" key="1">
    <source>
        <dbReference type="ARBA" id="ARBA00001966"/>
    </source>
</evidence>
<name>A0A317G2P7_BUTFI</name>
<keyword evidence="9" id="KW-0408">Iron</keyword>
<dbReference type="GO" id="GO:0046872">
    <property type="term" value="F:metal ion binding"/>
    <property type="evidence" value="ECO:0007669"/>
    <property type="project" value="UniProtKB-KW"/>
</dbReference>
<dbReference type="GO" id="GO:0043365">
    <property type="term" value="F:[formate-C-acetyltransferase]-activating enzyme activity"/>
    <property type="evidence" value="ECO:0007669"/>
    <property type="project" value="InterPro"/>
</dbReference>
<comment type="caution">
    <text evidence="13">The sequence shown here is derived from an EMBL/GenBank/DDBJ whole genome shotgun (WGS) entry which is preliminary data.</text>
</comment>
<dbReference type="InterPro" id="IPR058240">
    <property type="entry name" value="rSAM_sf"/>
</dbReference>
<dbReference type="PIRSF" id="PIRSF000368">
    <property type="entry name" value="NrdG"/>
    <property type="match status" value="1"/>
</dbReference>
<dbReference type="PANTHER" id="PTHR30352">
    <property type="entry name" value="PYRUVATE FORMATE-LYASE-ACTIVATING ENZYME"/>
    <property type="match status" value="1"/>
</dbReference>
<reference evidence="13 14" key="1">
    <citation type="submission" date="2017-09" db="EMBL/GenBank/DDBJ databases">
        <title>High-quality draft genome sequence of Butyrivibrio fibrisolvens INBov1, isolated from cow rumen.</title>
        <authorList>
            <person name="Rodriguez Hernaez J."/>
            <person name="Rivarola M."/>
            <person name="Paniego N."/>
            <person name="Cravero S."/>
            <person name="Ceron Cucchi M."/>
            <person name="Martinez M.C."/>
        </authorList>
    </citation>
    <scope>NUCLEOTIDE SEQUENCE [LARGE SCALE GENOMIC DNA]</scope>
    <source>
        <strain evidence="13 14">INBov1</strain>
    </source>
</reference>
<evidence type="ECO:0000256" key="8">
    <source>
        <dbReference type="ARBA" id="ARBA00023002"/>
    </source>
</evidence>
<keyword evidence="6" id="KW-0949">S-adenosyl-L-methionine</keyword>
<organism evidence="13 14">
    <name type="scientific">Butyrivibrio fibrisolvens</name>
    <dbReference type="NCBI Taxonomy" id="831"/>
    <lineage>
        <taxon>Bacteria</taxon>
        <taxon>Bacillati</taxon>
        <taxon>Bacillota</taxon>
        <taxon>Clostridia</taxon>
        <taxon>Lachnospirales</taxon>
        <taxon>Lachnospiraceae</taxon>
        <taxon>Butyrivibrio</taxon>
    </lineage>
</organism>
<dbReference type="Proteomes" id="UP000245488">
    <property type="component" value="Chromosome"/>
</dbReference>
<evidence type="ECO:0000256" key="7">
    <source>
        <dbReference type="ARBA" id="ARBA00022723"/>
    </source>
</evidence>
<dbReference type="Pfam" id="PF13353">
    <property type="entry name" value="Fer4_12"/>
    <property type="match status" value="1"/>
</dbReference>
<evidence type="ECO:0000313" key="13">
    <source>
        <dbReference type="EMBL" id="PWT27421.1"/>
    </source>
</evidence>